<keyword evidence="2" id="KW-1185">Reference proteome</keyword>
<evidence type="ECO:0000313" key="1">
    <source>
        <dbReference type="EMBL" id="KAI5063690.1"/>
    </source>
</evidence>
<reference evidence="1" key="1">
    <citation type="submission" date="2021-01" db="EMBL/GenBank/DDBJ databases">
        <title>Adiantum capillus-veneris genome.</title>
        <authorList>
            <person name="Fang Y."/>
            <person name="Liao Q."/>
        </authorList>
    </citation>
    <scope>NUCLEOTIDE SEQUENCE</scope>
    <source>
        <strain evidence="1">H3</strain>
        <tissue evidence="1">Leaf</tissue>
    </source>
</reference>
<gene>
    <name evidence="1" type="ORF">GOP47_0022237</name>
</gene>
<organism evidence="1 2">
    <name type="scientific">Adiantum capillus-veneris</name>
    <name type="common">Maidenhair fern</name>
    <dbReference type="NCBI Taxonomy" id="13818"/>
    <lineage>
        <taxon>Eukaryota</taxon>
        <taxon>Viridiplantae</taxon>
        <taxon>Streptophyta</taxon>
        <taxon>Embryophyta</taxon>
        <taxon>Tracheophyta</taxon>
        <taxon>Polypodiopsida</taxon>
        <taxon>Polypodiidae</taxon>
        <taxon>Polypodiales</taxon>
        <taxon>Pteridineae</taxon>
        <taxon>Pteridaceae</taxon>
        <taxon>Vittarioideae</taxon>
        <taxon>Adiantum</taxon>
    </lineage>
</organism>
<dbReference type="AlphaFoldDB" id="A0A9D4U9K5"/>
<dbReference type="Proteomes" id="UP000886520">
    <property type="component" value="Chromosome 21"/>
</dbReference>
<evidence type="ECO:0000313" key="2">
    <source>
        <dbReference type="Proteomes" id="UP000886520"/>
    </source>
</evidence>
<name>A0A9D4U9K5_ADICA</name>
<accession>A0A9D4U9K5</accession>
<sequence>MKAGESQGPICTEVNKRSITSATIKPGISVISILKSPNSKDYTGSTTAEILCEVGQGNLKNVKDRLEKELREISRQLEDGPNVERELVHKRNPLGSLKKDWRIEHLVL</sequence>
<comment type="caution">
    <text evidence="1">The sequence shown here is derived from an EMBL/GenBank/DDBJ whole genome shotgun (WGS) entry which is preliminary data.</text>
</comment>
<dbReference type="EMBL" id="JABFUD020000021">
    <property type="protein sequence ID" value="KAI5063690.1"/>
    <property type="molecule type" value="Genomic_DNA"/>
</dbReference>
<protein>
    <submittedName>
        <fullName evidence="1">Uncharacterized protein</fullName>
    </submittedName>
</protein>
<proteinExistence type="predicted"/>